<sequence>MLSPKSMRCRFVVICVAGMVCCKSTAQNSLCTMQYGKIGTKNELKHTVQHGGEHAVAKKIRLDKLLGHMGCGSRSEIKKWAKIGLIQVNGRVIKDSGLQVDSDADEVLLDGEQIRYREFVYIMLNKPQGVISATEDIRERTVIDLLPEELRHFDPFPVGRLDKDTEGLLLLTNDGKLAHELLSPKKHVPKTYVATVRGRVDSKDGEAFQQGVELDDGYVTKPAHLVIRGHEEQSDGTVHSFIELTITEGKFHQVKRMFESVGKQVIYLKRMRMGELELDPALKLGQWRECTEEELTLLQRQQQ</sequence>
<dbReference type="InterPro" id="IPR020094">
    <property type="entry name" value="TruA/RsuA/RluB/E/F_N"/>
</dbReference>
<dbReference type="NCBIfam" id="TIGR00093">
    <property type="entry name" value="pseudouridine synthase"/>
    <property type="match status" value="1"/>
</dbReference>
<dbReference type="SUPFAM" id="SSF55120">
    <property type="entry name" value="Pseudouridine synthase"/>
    <property type="match status" value="1"/>
</dbReference>
<dbReference type="EMBL" id="LS992241">
    <property type="protein sequence ID" value="SYX85170.1"/>
    <property type="molecule type" value="Genomic_DNA"/>
</dbReference>
<dbReference type="SUPFAM" id="SSF55174">
    <property type="entry name" value="Alpha-L RNA-binding motif"/>
    <property type="match status" value="1"/>
</dbReference>
<dbReference type="Proteomes" id="UP000304148">
    <property type="component" value="Chromosome"/>
</dbReference>
<keyword evidence="7" id="KW-0456">Lyase</keyword>
<evidence type="ECO:0000256" key="1">
    <source>
        <dbReference type="ARBA" id="ARBA00008348"/>
    </source>
</evidence>
<dbReference type="InterPro" id="IPR002942">
    <property type="entry name" value="S4_RNA-bd"/>
</dbReference>
<dbReference type="InterPro" id="IPR000748">
    <property type="entry name" value="PsdUridine_synth_RsuA/RluB/E/F"/>
</dbReference>
<evidence type="ECO:0000256" key="5">
    <source>
        <dbReference type="RuleBase" id="RU003887"/>
    </source>
</evidence>
<dbReference type="AlphaFoldDB" id="A0A383RDW2"/>
<dbReference type="InterPro" id="IPR036986">
    <property type="entry name" value="S4_RNA-bd_sf"/>
</dbReference>
<proteinExistence type="inferred from homology"/>
<evidence type="ECO:0000259" key="6">
    <source>
        <dbReference type="SMART" id="SM00363"/>
    </source>
</evidence>
<dbReference type="EC" id="5.4.99.-" evidence="5"/>
<dbReference type="SMART" id="SM00363">
    <property type="entry name" value="S4"/>
    <property type="match status" value="1"/>
</dbReference>
<dbReference type="PROSITE" id="PS50889">
    <property type="entry name" value="S4"/>
    <property type="match status" value="1"/>
</dbReference>
<dbReference type="GO" id="GO:0005829">
    <property type="term" value="C:cytosol"/>
    <property type="evidence" value="ECO:0007669"/>
    <property type="project" value="UniProtKB-ARBA"/>
</dbReference>
<protein>
    <recommendedName>
        <fullName evidence="5">Pseudouridine synthase</fullName>
        <ecNumber evidence="5">5.4.99.-</ecNumber>
    </recommendedName>
</protein>
<dbReference type="InterPro" id="IPR018496">
    <property type="entry name" value="PsdUridine_synth_RsuA/RluB_CS"/>
</dbReference>
<dbReference type="InterPro" id="IPR042092">
    <property type="entry name" value="PsdUridine_s_RsuA/RluB/E/F_cat"/>
</dbReference>
<dbReference type="Gene3D" id="3.30.70.580">
    <property type="entry name" value="Pseudouridine synthase I, catalytic domain, N-terminal subdomain"/>
    <property type="match status" value="1"/>
</dbReference>
<dbReference type="PANTHER" id="PTHR47683:SF4">
    <property type="entry name" value="PSEUDOURIDINE SYNTHASE"/>
    <property type="match status" value="1"/>
</dbReference>
<dbReference type="InterPro" id="IPR050343">
    <property type="entry name" value="RsuA_PseudoU_synthase"/>
</dbReference>
<dbReference type="Gene3D" id="3.30.70.1560">
    <property type="entry name" value="Alpha-L RNA-binding motif"/>
    <property type="match status" value="1"/>
</dbReference>
<dbReference type="PROSITE" id="PS01149">
    <property type="entry name" value="PSI_RSU"/>
    <property type="match status" value="1"/>
</dbReference>
<evidence type="ECO:0000256" key="4">
    <source>
        <dbReference type="PROSITE-ProRule" id="PRU00182"/>
    </source>
</evidence>
<dbReference type="PANTHER" id="PTHR47683">
    <property type="entry name" value="PSEUDOURIDINE SYNTHASE FAMILY PROTEIN-RELATED"/>
    <property type="match status" value="1"/>
</dbReference>
<evidence type="ECO:0000313" key="8">
    <source>
        <dbReference type="Proteomes" id="UP000304148"/>
    </source>
</evidence>
<dbReference type="GO" id="GO:0003723">
    <property type="term" value="F:RNA binding"/>
    <property type="evidence" value="ECO:0007669"/>
    <property type="project" value="UniProtKB-KW"/>
</dbReference>
<organism evidence="7 8">
    <name type="scientific">Paenibacillus alvei</name>
    <name type="common">Bacillus alvei</name>
    <dbReference type="NCBI Taxonomy" id="44250"/>
    <lineage>
        <taxon>Bacteria</taxon>
        <taxon>Bacillati</taxon>
        <taxon>Bacillota</taxon>
        <taxon>Bacilli</taxon>
        <taxon>Bacillales</taxon>
        <taxon>Paenibacillaceae</taxon>
        <taxon>Paenibacillus</taxon>
    </lineage>
</organism>
<dbReference type="Pfam" id="PF00849">
    <property type="entry name" value="PseudoU_synth_2"/>
    <property type="match status" value="1"/>
</dbReference>
<dbReference type="InterPro" id="IPR006145">
    <property type="entry name" value="PsdUridine_synth_RsuA/RluA"/>
</dbReference>
<dbReference type="Pfam" id="PF01479">
    <property type="entry name" value="S4"/>
    <property type="match status" value="1"/>
</dbReference>
<comment type="similarity">
    <text evidence="1 5">Belongs to the pseudouridine synthase RsuA family.</text>
</comment>
<dbReference type="GO" id="GO:0016829">
    <property type="term" value="F:lyase activity"/>
    <property type="evidence" value="ECO:0007669"/>
    <property type="project" value="UniProtKB-KW"/>
</dbReference>
<dbReference type="FunFam" id="3.30.70.1560:FF:000001">
    <property type="entry name" value="Pseudouridine synthase"/>
    <property type="match status" value="1"/>
</dbReference>
<evidence type="ECO:0000313" key="7">
    <source>
        <dbReference type="EMBL" id="SYX85170.1"/>
    </source>
</evidence>
<dbReference type="GO" id="GO:0000455">
    <property type="term" value="P:enzyme-directed rRNA pseudouridine synthesis"/>
    <property type="evidence" value="ECO:0007669"/>
    <property type="project" value="UniProtKB-ARBA"/>
</dbReference>
<feature type="domain" description="RNA-binding S4" evidence="6">
    <location>
        <begin position="60"/>
        <end position="123"/>
    </location>
</feature>
<gene>
    <name evidence="7" type="primary">rsuA</name>
    <name evidence="7" type="ORF">PBLR_13592</name>
</gene>
<dbReference type="Gene3D" id="3.10.290.10">
    <property type="entry name" value="RNA-binding S4 domain"/>
    <property type="match status" value="1"/>
</dbReference>
<accession>A0A383RDW2</accession>
<reference evidence="8" key="1">
    <citation type="submission" date="2018-08" db="EMBL/GenBank/DDBJ databases">
        <authorList>
            <person name="Chevrot R."/>
        </authorList>
    </citation>
    <scope>NUCLEOTIDE SEQUENCE [LARGE SCALE GENOMIC DNA]</scope>
</reference>
<dbReference type="CDD" id="cd02553">
    <property type="entry name" value="PseudoU_synth_RsuA"/>
    <property type="match status" value="1"/>
</dbReference>
<dbReference type="InterPro" id="IPR020103">
    <property type="entry name" value="PsdUridine_synth_cat_dom_sf"/>
</dbReference>
<dbReference type="GO" id="GO:0120159">
    <property type="term" value="F:rRNA pseudouridine synthase activity"/>
    <property type="evidence" value="ECO:0007669"/>
    <property type="project" value="UniProtKB-ARBA"/>
</dbReference>
<dbReference type="CDD" id="cd00165">
    <property type="entry name" value="S4"/>
    <property type="match status" value="1"/>
</dbReference>
<keyword evidence="3 5" id="KW-0413">Isomerase</keyword>
<evidence type="ECO:0000256" key="3">
    <source>
        <dbReference type="ARBA" id="ARBA00023235"/>
    </source>
</evidence>
<name>A0A383RDW2_PAEAL</name>
<keyword evidence="2 4" id="KW-0694">RNA-binding</keyword>
<evidence type="ECO:0000256" key="2">
    <source>
        <dbReference type="ARBA" id="ARBA00022884"/>
    </source>
</evidence>